<name>A0ABX2TIX5_9PROT</name>
<protein>
    <submittedName>
        <fullName evidence="1">Uncharacterized protein</fullName>
    </submittedName>
</protein>
<dbReference type="EMBL" id="JABFDB010000037">
    <property type="protein sequence ID" value="NYZ24208.1"/>
    <property type="molecule type" value="Genomic_DNA"/>
</dbReference>
<sequence>MLMSITIAPSPNQRHERGQFSRVPLLDLAEFISDDCGGVPVTILDGGGHVAARVGGPADDDVELF</sequence>
<reference evidence="1 2" key="1">
    <citation type="submission" date="2020-05" db="EMBL/GenBank/DDBJ databases">
        <title>Azospirillum oleiclasticum sp. nov, a nitrogen-fixing and heavy crude oil-emulsifying bacterium isolated from the crude oil of Yumen Oilfield.</title>
        <authorList>
            <person name="Wu D."/>
            <person name="Cai M."/>
            <person name="Zhang X."/>
        </authorList>
    </citation>
    <scope>NUCLEOTIDE SEQUENCE [LARGE SCALE GENOMIC DNA]</scope>
    <source>
        <strain evidence="1 2">ROY-1-1-2</strain>
    </source>
</reference>
<keyword evidence="2" id="KW-1185">Reference proteome</keyword>
<accession>A0ABX2TIX5</accession>
<proteinExistence type="predicted"/>
<dbReference type="Proteomes" id="UP000584642">
    <property type="component" value="Unassembled WGS sequence"/>
</dbReference>
<evidence type="ECO:0000313" key="1">
    <source>
        <dbReference type="EMBL" id="NYZ24208.1"/>
    </source>
</evidence>
<evidence type="ECO:0000313" key="2">
    <source>
        <dbReference type="Proteomes" id="UP000584642"/>
    </source>
</evidence>
<gene>
    <name evidence="1" type="ORF">HND93_31265</name>
</gene>
<dbReference type="RefSeq" id="WP_180285984.1">
    <property type="nucleotide sequence ID" value="NZ_JABFDB010000037.1"/>
</dbReference>
<comment type="caution">
    <text evidence="1">The sequence shown here is derived from an EMBL/GenBank/DDBJ whole genome shotgun (WGS) entry which is preliminary data.</text>
</comment>
<organism evidence="1 2">
    <name type="scientific">Azospirillum oleiclasticum</name>
    <dbReference type="NCBI Taxonomy" id="2735135"/>
    <lineage>
        <taxon>Bacteria</taxon>
        <taxon>Pseudomonadati</taxon>
        <taxon>Pseudomonadota</taxon>
        <taxon>Alphaproteobacteria</taxon>
        <taxon>Rhodospirillales</taxon>
        <taxon>Azospirillaceae</taxon>
        <taxon>Azospirillum</taxon>
    </lineage>
</organism>